<evidence type="ECO:0000313" key="3">
    <source>
        <dbReference type="Proteomes" id="UP001310594"/>
    </source>
</evidence>
<gene>
    <name evidence="2" type="ORF">LTR97_004069</name>
</gene>
<reference evidence="2" key="1">
    <citation type="submission" date="2023-08" db="EMBL/GenBank/DDBJ databases">
        <title>Black Yeasts Isolated from many extreme environments.</title>
        <authorList>
            <person name="Coleine C."/>
            <person name="Stajich J.E."/>
            <person name="Selbmann L."/>
        </authorList>
    </citation>
    <scope>NUCLEOTIDE SEQUENCE</scope>
    <source>
        <strain evidence="2">CCFEE 5810</strain>
    </source>
</reference>
<dbReference type="Proteomes" id="UP001310594">
    <property type="component" value="Unassembled WGS sequence"/>
</dbReference>
<dbReference type="AlphaFoldDB" id="A0AAN7WES3"/>
<comment type="caution">
    <text evidence="2">The sequence shown here is derived from an EMBL/GenBank/DDBJ whole genome shotgun (WGS) entry which is preliminary data.</text>
</comment>
<proteinExistence type="predicted"/>
<protein>
    <submittedName>
        <fullName evidence="2">Uncharacterized protein</fullName>
    </submittedName>
</protein>
<name>A0AAN7WES3_9PEZI</name>
<dbReference type="EMBL" id="JAVRQU010000005">
    <property type="protein sequence ID" value="KAK5703120.1"/>
    <property type="molecule type" value="Genomic_DNA"/>
</dbReference>
<feature type="compositionally biased region" description="Basic and acidic residues" evidence="1">
    <location>
        <begin position="35"/>
        <end position="72"/>
    </location>
</feature>
<feature type="region of interest" description="Disordered" evidence="1">
    <location>
        <begin position="35"/>
        <end position="84"/>
    </location>
</feature>
<sequence length="84" mass="9975">MRKARLRVKQGAQKLREEEQAIFEADRALEMEERKLAKEKQRQAGPDREEAMRFERELKVESADERQARAEAEEQWSGTTSKQR</sequence>
<organism evidence="2 3">
    <name type="scientific">Elasticomyces elasticus</name>
    <dbReference type="NCBI Taxonomy" id="574655"/>
    <lineage>
        <taxon>Eukaryota</taxon>
        <taxon>Fungi</taxon>
        <taxon>Dikarya</taxon>
        <taxon>Ascomycota</taxon>
        <taxon>Pezizomycotina</taxon>
        <taxon>Dothideomycetes</taxon>
        <taxon>Dothideomycetidae</taxon>
        <taxon>Mycosphaerellales</taxon>
        <taxon>Teratosphaeriaceae</taxon>
        <taxon>Elasticomyces</taxon>
    </lineage>
</organism>
<accession>A0AAN7WES3</accession>
<evidence type="ECO:0000256" key="1">
    <source>
        <dbReference type="SAM" id="MobiDB-lite"/>
    </source>
</evidence>
<evidence type="ECO:0000313" key="2">
    <source>
        <dbReference type="EMBL" id="KAK5703120.1"/>
    </source>
</evidence>